<dbReference type="PANTHER" id="PTHR46797">
    <property type="entry name" value="HTH-TYPE TRANSCRIPTIONAL REGULATOR"/>
    <property type="match status" value="1"/>
</dbReference>
<organism evidence="4 5">
    <name type="scientific">Rhodococcus gannanensis</name>
    <dbReference type="NCBI Taxonomy" id="1960308"/>
    <lineage>
        <taxon>Bacteria</taxon>
        <taxon>Bacillati</taxon>
        <taxon>Actinomycetota</taxon>
        <taxon>Actinomycetes</taxon>
        <taxon>Mycobacteriales</taxon>
        <taxon>Nocardiaceae</taxon>
        <taxon>Rhodococcus</taxon>
    </lineage>
</organism>
<evidence type="ECO:0000313" key="4">
    <source>
        <dbReference type="EMBL" id="MFD1813658.1"/>
    </source>
</evidence>
<dbReference type="SMART" id="SM00530">
    <property type="entry name" value="HTH_XRE"/>
    <property type="match status" value="1"/>
</dbReference>
<dbReference type="InterPro" id="IPR010982">
    <property type="entry name" value="Lambda_DNA-bd_dom_sf"/>
</dbReference>
<dbReference type="EMBL" id="JBHUFB010000012">
    <property type="protein sequence ID" value="MFD1813658.1"/>
    <property type="molecule type" value="Genomic_DNA"/>
</dbReference>
<name>A0ABW4P6K7_9NOCA</name>
<comment type="caution">
    <text evidence="4">The sequence shown here is derived from an EMBL/GenBank/DDBJ whole genome shotgun (WGS) entry which is preliminary data.</text>
</comment>
<protein>
    <submittedName>
        <fullName evidence="4">Helix-turn-helix domain-containing protein</fullName>
    </submittedName>
</protein>
<sequence>MVAQDEGPPVRGSHDAAEDDAPVRIARLAPPHREPTPSRSVPERLWRDVVGEEIRRMRTARSERLADVARRAGISPQYLSEIERGVKDPSSESLAAVAGALGTTVEGLAQRAYRLAPVVPLHAARRPSVGSRAPRGPVCLAA</sequence>
<dbReference type="InterPro" id="IPR050807">
    <property type="entry name" value="TransReg_Diox_bact_type"/>
</dbReference>
<evidence type="ECO:0000313" key="5">
    <source>
        <dbReference type="Proteomes" id="UP001597286"/>
    </source>
</evidence>
<dbReference type="CDD" id="cd00093">
    <property type="entry name" value="HTH_XRE"/>
    <property type="match status" value="1"/>
</dbReference>
<dbReference type="RefSeq" id="WP_378486157.1">
    <property type="nucleotide sequence ID" value="NZ_JBHUFB010000012.1"/>
</dbReference>
<feature type="domain" description="HTH cro/C1-type" evidence="3">
    <location>
        <begin position="54"/>
        <end position="108"/>
    </location>
</feature>
<proteinExistence type="predicted"/>
<dbReference type="SUPFAM" id="SSF47413">
    <property type="entry name" value="lambda repressor-like DNA-binding domains"/>
    <property type="match status" value="1"/>
</dbReference>
<dbReference type="PROSITE" id="PS50943">
    <property type="entry name" value="HTH_CROC1"/>
    <property type="match status" value="1"/>
</dbReference>
<feature type="compositionally biased region" description="Basic and acidic residues" evidence="2">
    <location>
        <begin position="31"/>
        <end position="41"/>
    </location>
</feature>
<dbReference type="Gene3D" id="1.10.260.40">
    <property type="entry name" value="lambda repressor-like DNA-binding domains"/>
    <property type="match status" value="1"/>
</dbReference>
<evidence type="ECO:0000256" key="1">
    <source>
        <dbReference type="ARBA" id="ARBA00023125"/>
    </source>
</evidence>
<dbReference type="Proteomes" id="UP001597286">
    <property type="component" value="Unassembled WGS sequence"/>
</dbReference>
<feature type="region of interest" description="Disordered" evidence="2">
    <location>
        <begin position="1"/>
        <end position="41"/>
    </location>
</feature>
<reference evidence="5" key="1">
    <citation type="journal article" date="2019" name="Int. J. Syst. Evol. Microbiol.">
        <title>The Global Catalogue of Microorganisms (GCM) 10K type strain sequencing project: providing services to taxonomists for standard genome sequencing and annotation.</title>
        <authorList>
            <consortium name="The Broad Institute Genomics Platform"/>
            <consortium name="The Broad Institute Genome Sequencing Center for Infectious Disease"/>
            <person name="Wu L."/>
            <person name="Ma J."/>
        </authorList>
    </citation>
    <scope>NUCLEOTIDE SEQUENCE [LARGE SCALE GENOMIC DNA]</scope>
    <source>
        <strain evidence="5">DT72</strain>
    </source>
</reference>
<dbReference type="Pfam" id="PF01381">
    <property type="entry name" value="HTH_3"/>
    <property type="match status" value="1"/>
</dbReference>
<gene>
    <name evidence="4" type="ORF">ACFSJG_15670</name>
</gene>
<evidence type="ECO:0000256" key="2">
    <source>
        <dbReference type="SAM" id="MobiDB-lite"/>
    </source>
</evidence>
<dbReference type="PANTHER" id="PTHR46797:SF1">
    <property type="entry name" value="METHYLPHOSPHONATE SYNTHASE"/>
    <property type="match status" value="1"/>
</dbReference>
<dbReference type="InterPro" id="IPR001387">
    <property type="entry name" value="Cro/C1-type_HTH"/>
</dbReference>
<accession>A0ABW4P6K7</accession>
<keyword evidence="5" id="KW-1185">Reference proteome</keyword>
<evidence type="ECO:0000259" key="3">
    <source>
        <dbReference type="PROSITE" id="PS50943"/>
    </source>
</evidence>
<keyword evidence="1" id="KW-0238">DNA-binding</keyword>